<dbReference type="AlphaFoldDB" id="A0A8K0HQC2"/>
<evidence type="ECO:0000313" key="4">
    <source>
        <dbReference type="Proteomes" id="UP000796880"/>
    </source>
</evidence>
<dbReference type="GO" id="GO:0016787">
    <property type="term" value="F:hydrolase activity"/>
    <property type="evidence" value="ECO:0007669"/>
    <property type="project" value="InterPro"/>
</dbReference>
<proteinExistence type="inferred from homology"/>
<sequence>MACNIGKEVDREFLPYVTVYKDGSVDRPLETPFVPPTPHDPATGVSSKDITISENPLIKARLFLPKLADSESSLKIPILVYYHGGGFLFESAFSADHHLFLNTLVSEAKVVAVSVEYRRAPEHVLPIAYEDSWAALNWVAGSGSETEPWLKKHGDLGRLFIGGDSSGANIVHNLAMRAGKESLHGGVKILGALLTHPHFWSSKPVGTESIEGHENAAPYVVWNFVYPTAPGGIDNPMINPLSPEAPSLQGLGCSRLLVSVAEEDLLRDRGVWYVEGVKKSGWIGDVELVDVEGEGHAFQILRPGTENANKLIKRLADFLQK</sequence>
<protein>
    <recommendedName>
        <fullName evidence="2">Alpha/beta hydrolase fold-3 domain-containing protein</fullName>
    </recommendedName>
</protein>
<evidence type="ECO:0000259" key="2">
    <source>
        <dbReference type="Pfam" id="PF07859"/>
    </source>
</evidence>
<dbReference type="EMBL" id="VOIH02000001">
    <property type="protein sequence ID" value="KAF3457171.1"/>
    <property type="molecule type" value="Genomic_DNA"/>
</dbReference>
<accession>A0A8K0HQC2</accession>
<evidence type="ECO:0000256" key="1">
    <source>
        <dbReference type="ARBA" id="ARBA00010515"/>
    </source>
</evidence>
<dbReference type="Gene3D" id="3.40.50.1820">
    <property type="entry name" value="alpha/beta hydrolase"/>
    <property type="match status" value="1"/>
</dbReference>
<evidence type="ECO:0000313" key="3">
    <source>
        <dbReference type="EMBL" id="KAF3457171.1"/>
    </source>
</evidence>
<dbReference type="InterPro" id="IPR050466">
    <property type="entry name" value="Carboxylest/Gibb_receptor"/>
</dbReference>
<comment type="caution">
    <text evidence="3">The sequence shown here is derived from an EMBL/GenBank/DDBJ whole genome shotgun (WGS) entry which is preliminary data.</text>
</comment>
<dbReference type="Proteomes" id="UP000796880">
    <property type="component" value="Unassembled WGS sequence"/>
</dbReference>
<name>A0A8K0HQC2_9ROSA</name>
<organism evidence="3 4">
    <name type="scientific">Rhamnella rubrinervis</name>
    <dbReference type="NCBI Taxonomy" id="2594499"/>
    <lineage>
        <taxon>Eukaryota</taxon>
        <taxon>Viridiplantae</taxon>
        <taxon>Streptophyta</taxon>
        <taxon>Embryophyta</taxon>
        <taxon>Tracheophyta</taxon>
        <taxon>Spermatophyta</taxon>
        <taxon>Magnoliopsida</taxon>
        <taxon>eudicotyledons</taxon>
        <taxon>Gunneridae</taxon>
        <taxon>Pentapetalae</taxon>
        <taxon>rosids</taxon>
        <taxon>fabids</taxon>
        <taxon>Rosales</taxon>
        <taxon>Rhamnaceae</taxon>
        <taxon>rhamnoid group</taxon>
        <taxon>Rhamneae</taxon>
        <taxon>Rhamnella</taxon>
    </lineage>
</organism>
<dbReference type="OrthoDB" id="408631at2759"/>
<dbReference type="InterPro" id="IPR029058">
    <property type="entry name" value="AB_hydrolase_fold"/>
</dbReference>
<dbReference type="Pfam" id="PF07859">
    <property type="entry name" value="Abhydrolase_3"/>
    <property type="match status" value="1"/>
</dbReference>
<keyword evidence="4" id="KW-1185">Reference proteome</keyword>
<gene>
    <name evidence="3" type="ORF">FNV43_RR01828</name>
</gene>
<reference evidence="3" key="1">
    <citation type="submission" date="2020-03" db="EMBL/GenBank/DDBJ databases">
        <title>A high-quality chromosome-level genome assembly of a woody plant with both climbing and erect habits, Rhamnella rubrinervis.</title>
        <authorList>
            <person name="Lu Z."/>
            <person name="Yang Y."/>
            <person name="Zhu X."/>
            <person name="Sun Y."/>
        </authorList>
    </citation>
    <scope>NUCLEOTIDE SEQUENCE</scope>
    <source>
        <strain evidence="3">BYM</strain>
        <tissue evidence="3">Leaf</tissue>
    </source>
</reference>
<dbReference type="PANTHER" id="PTHR23024">
    <property type="entry name" value="ARYLACETAMIDE DEACETYLASE"/>
    <property type="match status" value="1"/>
</dbReference>
<feature type="domain" description="Alpha/beta hydrolase fold-3" evidence="2">
    <location>
        <begin position="79"/>
        <end position="299"/>
    </location>
</feature>
<dbReference type="SUPFAM" id="SSF53474">
    <property type="entry name" value="alpha/beta-Hydrolases"/>
    <property type="match status" value="1"/>
</dbReference>
<dbReference type="InterPro" id="IPR013094">
    <property type="entry name" value="AB_hydrolase_3"/>
</dbReference>
<dbReference type="PANTHER" id="PTHR23024:SF551">
    <property type="entry name" value="2-HYDROXYISOFLAVANONE DEHYDRATASE-LIKE"/>
    <property type="match status" value="1"/>
</dbReference>
<comment type="similarity">
    <text evidence="1">Belongs to the 'GDXG' lipolytic enzyme family.</text>
</comment>